<dbReference type="GO" id="GO:0003723">
    <property type="term" value="F:RNA binding"/>
    <property type="evidence" value="ECO:0007669"/>
    <property type="project" value="UniProtKB-UniRule"/>
</dbReference>
<reference evidence="6" key="1">
    <citation type="submission" date="2003-08" db="EMBL/GenBank/DDBJ databases">
        <authorList>
            <person name="Birren B."/>
            <person name="Nusbaum C."/>
            <person name="Abebe A."/>
            <person name="Abouelleil A."/>
            <person name="Adekoya E."/>
            <person name="Ait-zahra M."/>
            <person name="Allen N."/>
            <person name="Allen T."/>
            <person name="An P."/>
            <person name="Anderson M."/>
            <person name="Anderson S."/>
            <person name="Arachchi H."/>
            <person name="Armbruster J."/>
            <person name="Bachantsang P."/>
            <person name="Baldwin J."/>
            <person name="Barry A."/>
            <person name="Bayul T."/>
            <person name="Blitshsteyn B."/>
            <person name="Bloom T."/>
            <person name="Blye J."/>
            <person name="Boguslavskiy L."/>
            <person name="Borowsky M."/>
            <person name="Boukhgalter B."/>
            <person name="Brunache A."/>
            <person name="Butler J."/>
            <person name="Calixte N."/>
            <person name="Calvo S."/>
            <person name="Camarata J."/>
            <person name="Campo K."/>
            <person name="Chang J."/>
            <person name="Cheshatsang Y."/>
            <person name="Citroen M."/>
            <person name="Collymore A."/>
            <person name="Considine T."/>
            <person name="Cook A."/>
            <person name="Cooke P."/>
            <person name="Corum B."/>
            <person name="Cuomo C."/>
            <person name="David R."/>
            <person name="Dawoe T."/>
            <person name="Degray S."/>
            <person name="Dodge S."/>
            <person name="Dooley K."/>
            <person name="Dorje P."/>
            <person name="Dorjee K."/>
            <person name="Dorris L."/>
            <person name="Duffey N."/>
            <person name="Dupes A."/>
            <person name="Elkins T."/>
            <person name="Engels R."/>
            <person name="Erickson J."/>
            <person name="Farina A."/>
            <person name="Faro S."/>
            <person name="Ferreira P."/>
            <person name="Fischer H."/>
            <person name="Fitzgerald M."/>
            <person name="Foley K."/>
            <person name="Gage D."/>
            <person name="Galagan J."/>
            <person name="Gearin G."/>
            <person name="Gnerre S."/>
            <person name="Gnirke A."/>
            <person name="Goyette A."/>
            <person name="Graham J."/>
            <person name="Grandbois E."/>
            <person name="Gyaltsen K."/>
            <person name="Hafez N."/>
            <person name="Hagopian D."/>
            <person name="Hagos B."/>
            <person name="Hall J."/>
            <person name="Hatcher B."/>
            <person name="Heller A."/>
            <person name="Higgins H."/>
            <person name="Honan T."/>
            <person name="Horn A."/>
            <person name="Houde N."/>
            <person name="Hughes L."/>
            <person name="Hulme W."/>
            <person name="Husby E."/>
            <person name="Iliev I."/>
            <person name="Jaffe D."/>
            <person name="Jones C."/>
            <person name="Kamal M."/>
            <person name="Kamat A."/>
            <person name="Kamvysselis M."/>
            <person name="Karlsson E."/>
            <person name="Kells C."/>
            <person name="Kieu A."/>
            <person name="Kisner P."/>
            <person name="Kodira C."/>
            <person name="Kulbokas E."/>
            <person name="Labutti K."/>
            <person name="Lama D."/>
            <person name="Landers T."/>
            <person name="Leger J."/>
            <person name="Levine S."/>
            <person name="Lewis D."/>
            <person name="Lewis T."/>
            <person name="Lindblad-toh K."/>
            <person name="Liu X."/>
            <person name="Lokyitsang T."/>
            <person name="Lokyitsang Y."/>
            <person name="Lucien O."/>
            <person name="Lui A."/>
            <person name="Ma L.J."/>
            <person name="Mabbitt R."/>
            <person name="Macdonald J."/>
            <person name="Maclean C."/>
            <person name="Major J."/>
            <person name="Manning J."/>
            <person name="Marabella R."/>
            <person name="Maru K."/>
            <person name="Matthews C."/>
            <person name="Mauceli E."/>
            <person name="Mccarthy M."/>
            <person name="Mcdonough S."/>
            <person name="Mcghee T."/>
            <person name="Meldrim J."/>
            <person name="Meneus L."/>
            <person name="Mesirov J."/>
            <person name="Mihalev A."/>
            <person name="Mihova T."/>
            <person name="Mikkelsen T."/>
            <person name="Mlenga V."/>
            <person name="Moru K."/>
            <person name="Mozes J."/>
            <person name="Mulrain L."/>
            <person name="Munson G."/>
            <person name="Naylor J."/>
            <person name="Newes C."/>
            <person name="Nguyen C."/>
            <person name="Nguyen N."/>
            <person name="Nguyen T."/>
            <person name="Nicol R."/>
            <person name="Nielsen C."/>
            <person name="Nizzari M."/>
            <person name="Norbu C."/>
            <person name="Norbu N."/>
            <person name="O'donnell P."/>
            <person name="Okoawo O."/>
            <person name="O'leary S."/>
            <person name="Omotosho B."/>
            <person name="O'neill K."/>
            <person name="Osman S."/>
            <person name="Parker S."/>
            <person name="Perrin D."/>
            <person name="Phunkhang P."/>
            <person name="Piqani B."/>
            <person name="Purcell S."/>
            <person name="Rachupka T."/>
            <person name="Ramasamy U."/>
            <person name="Rameau R."/>
            <person name="Ray V."/>
            <person name="Raymond C."/>
            <person name="Retta R."/>
            <person name="Richardson S."/>
            <person name="Rise C."/>
            <person name="Rodriguez J."/>
            <person name="Rogers J."/>
            <person name="Rogov P."/>
            <person name="Rutman M."/>
            <person name="Schupbach R."/>
            <person name="Seaman C."/>
            <person name="Settipalli S."/>
            <person name="Sharpe T."/>
            <person name="Sheridan J."/>
            <person name="Sherpa N."/>
            <person name="Shi J."/>
            <person name="Smirnov S."/>
            <person name="Smith C."/>
            <person name="Sougnez C."/>
            <person name="Spencer B."/>
            <person name="Stalker J."/>
            <person name="Stange-thomann N."/>
            <person name="Stavropoulos S."/>
            <person name="Stetson K."/>
            <person name="Stone C."/>
            <person name="Stone S."/>
            <person name="Stubbs M."/>
            <person name="Talamas J."/>
            <person name="Tchuinga P."/>
            <person name="Tenzing P."/>
            <person name="Tesfaye S."/>
            <person name="Theodore J."/>
            <person name="Thoulutsang Y."/>
            <person name="Topham K."/>
            <person name="Towey S."/>
            <person name="Tsamla T."/>
            <person name="Tsomo N."/>
            <person name="Vallee D."/>
            <person name="Vassiliev H."/>
            <person name="Venkataraman V."/>
            <person name="Vinson J."/>
            <person name="Vo A."/>
            <person name="Wade C."/>
            <person name="Wang S."/>
            <person name="Wangchuk T."/>
            <person name="Wangdi T."/>
            <person name="Whittaker C."/>
            <person name="Wilkinson J."/>
            <person name="Wu Y."/>
            <person name="Wyman D."/>
            <person name="Yadav S."/>
            <person name="Yang S."/>
            <person name="Yang X."/>
            <person name="Yeager S."/>
            <person name="Yee E."/>
            <person name="Young G."/>
            <person name="Zainoun J."/>
            <person name="Zembeck L."/>
            <person name="Zimmer A."/>
            <person name="Zody M."/>
            <person name="Lander E."/>
        </authorList>
    </citation>
    <scope>NUCLEOTIDE SEQUENCE [LARGE SCALE GENOMIC DNA]</scope>
</reference>
<dbReference type="InterPro" id="IPR000504">
    <property type="entry name" value="RRM_dom"/>
</dbReference>
<reference evidence="5" key="2">
    <citation type="submission" date="2025-08" db="UniProtKB">
        <authorList>
            <consortium name="Ensembl"/>
        </authorList>
    </citation>
    <scope>IDENTIFICATION</scope>
</reference>
<protein>
    <recommendedName>
        <fullName evidence="4">RRM domain-containing protein</fullName>
    </recommendedName>
</protein>
<feature type="compositionally biased region" description="Basic residues" evidence="3">
    <location>
        <begin position="240"/>
        <end position="252"/>
    </location>
</feature>
<evidence type="ECO:0000313" key="6">
    <source>
        <dbReference type="Proteomes" id="UP000007875"/>
    </source>
</evidence>
<dbReference type="CDD" id="cd12411">
    <property type="entry name" value="RRM_ist3_like"/>
    <property type="match status" value="1"/>
</dbReference>
<feature type="compositionally biased region" description="Basic and acidic residues" evidence="3">
    <location>
        <begin position="183"/>
        <end position="196"/>
    </location>
</feature>
<dbReference type="PROSITE" id="PS50102">
    <property type="entry name" value="RRM"/>
    <property type="match status" value="1"/>
</dbReference>
<dbReference type="Gene3D" id="3.30.70.330">
    <property type="match status" value="1"/>
</dbReference>
<evidence type="ECO:0000259" key="4">
    <source>
        <dbReference type="PROSITE" id="PS50102"/>
    </source>
</evidence>
<dbReference type="PANTHER" id="PTHR45880">
    <property type="entry name" value="RNA-BINDING MOTIF PROTEIN, X-LINKED 2"/>
    <property type="match status" value="1"/>
</dbReference>
<feature type="compositionally biased region" description="Basic and acidic residues" evidence="3">
    <location>
        <begin position="321"/>
        <end position="367"/>
    </location>
</feature>
<reference evidence="5" key="3">
    <citation type="submission" date="2025-09" db="UniProtKB">
        <authorList>
            <consortium name="Ensembl"/>
        </authorList>
    </citation>
    <scope>IDENTIFICATION</scope>
</reference>
<sequence length="367" mass="43298">MNGLTKIRLINDLNEKELRMGVAGTPSSWHYQYRDSAWIYAGSLPYELSEGDVICVFSQYGEIVNINLIRDRKTGKSKGFAFVCYEDQKSTILAVDNLNGTKIKGRQIRVDHVMAYQVPKEEEDIDELTEKIREQGVAPDVMREYEKKEVEIVDEEVVLLTKKKKHKKEKKKKKAKLSFLKETPTEKAKKSSKTRDNITPPRKQKKEAKSERNNGRGEFNQSPRKTRDLSSDSDSSREKMKTKKAINRRKRRKDSESSVSSLDERNQRDNKRGERERPRDADSHEKNVAQEKHHRDADSTEKRHNKTYRDAVAYEKHHKMDSHEKRPRDNSHERNFDSTSRDKRQRDDYRHKTHESRQDKHKSYDRK</sequence>
<keyword evidence="1 2" id="KW-0694">RNA-binding</keyword>
<feature type="compositionally biased region" description="Basic and acidic residues" evidence="3">
    <location>
        <begin position="262"/>
        <end position="315"/>
    </location>
</feature>
<dbReference type="Ensembl" id="ENSCSAVT00000001838.1">
    <property type="protein sequence ID" value="ENSCSAVP00000001807.1"/>
    <property type="gene ID" value="ENSCSAVG00000001047.1"/>
</dbReference>
<dbReference type="GeneTree" id="ENSGT00940000167026"/>
<dbReference type="Pfam" id="PF00076">
    <property type="entry name" value="RRM_1"/>
    <property type="match status" value="1"/>
</dbReference>
<evidence type="ECO:0000256" key="2">
    <source>
        <dbReference type="PROSITE-ProRule" id="PRU00176"/>
    </source>
</evidence>
<evidence type="ECO:0000256" key="1">
    <source>
        <dbReference type="ARBA" id="ARBA00022884"/>
    </source>
</evidence>
<dbReference type="SMART" id="SM00360">
    <property type="entry name" value="RRM"/>
    <property type="match status" value="1"/>
</dbReference>
<dbReference type="AlphaFoldDB" id="H2Y909"/>
<feature type="region of interest" description="Disordered" evidence="3">
    <location>
        <begin position="163"/>
        <end position="367"/>
    </location>
</feature>
<feature type="domain" description="RRM" evidence="4">
    <location>
        <begin position="37"/>
        <end position="115"/>
    </location>
</feature>
<evidence type="ECO:0000256" key="3">
    <source>
        <dbReference type="SAM" id="MobiDB-lite"/>
    </source>
</evidence>
<feature type="compositionally biased region" description="Basic residues" evidence="3">
    <location>
        <begin position="163"/>
        <end position="176"/>
    </location>
</feature>
<keyword evidence="6" id="KW-1185">Reference proteome</keyword>
<accession>H2Y909</accession>
<dbReference type="Proteomes" id="UP000007875">
    <property type="component" value="Unassembled WGS sequence"/>
</dbReference>
<organism evidence="5 6">
    <name type="scientific">Ciona savignyi</name>
    <name type="common">Pacific transparent sea squirt</name>
    <dbReference type="NCBI Taxonomy" id="51511"/>
    <lineage>
        <taxon>Eukaryota</taxon>
        <taxon>Metazoa</taxon>
        <taxon>Chordata</taxon>
        <taxon>Tunicata</taxon>
        <taxon>Ascidiacea</taxon>
        <taxon>Phlebobranchia</taxon>
        <taxon>Cionidae</taxon>
        <taxon>Ciona</taxon>
    </lineage>
</organism>
<dbReference type="GO" id="GO:0000398">
    <property type="term" value="P:mRNA splicing, via spliceosome"/>
    <property type="evidence" value="ECO:0007669"/>
    <property type="project" value="InterPro"/>
</dbReference>
<dbReference type="GO" id="GO:0071011">
    <property type="term" value="C:precatalytic spliceosome"/>
    <property type="evidence" value="ECO:0007669"/>
    <property type="project" value="TreeGrafter"/>
</dbReference>
<dbReference type="GO" id="GO:0071013">
    <property type="term" value="C:catalytic step 2 spliceosome"/>
    <property type="evidence" value="ECO:0007669"/>
    <property type="project" value="TreeGrafter"/>
</dbReference>
<proteinExistence type="predicted"/>
<dbReference type="PANTHER" id="PTHR45880:SF1">
    <property type="entry name" value="RNA-BINDING MOTIF PROTEIN, X-LINKED 2"/>
    <property type="match status" value="1"/>
</dbReference>
<feature type="compositionally biased region" description="Basic and acidic residues" evidence="3">
    <location>
        <begin position="225"/>
        <end position="239"/>
    </location>
</feature>
<dbReference type="InterPro" id="IPR051847">
    <property type="entry name" value="RNA_proc/Spliceosome_comp"/>
</dbReference>
<dbReference type="InterPro" id="IPR045844">
    <property type="entry name" value="RRM_Ist3-like"/>
</dbReference>
<dbReference type="SUPFAM" id="SSF54928">
    <property type="entry name" value="RNA-binding domain, RBD"/>
    <property type="match status" value="1"/>
</dbReference>
<dbReference type="FunFam" id="3.30.70.330:FF:000962">
    <property type="entry name" value="RBMX2 ortholog"/>
    <property type="match status" value="1"/>
</dbReference>
<evidence type="ECO:0000313" key="5">
    <source>
        <dbReference type="Ensembl" id="ENSCSAVP00000001807.1"/>
    </source>
</evidence>
<name>H2Y909_CIOSA</name>
<dbReference type="InterPro" id="IPR035979">
    <property type="entry name" value="RBD_domain_sf"/>
</dbReference>
<dbReference type="InterPro" id="IPR012677">
    <property type="entry name" value="Nucleotide-bd_a/b_plait_sf"/>
</dbReference>
<dbReference type="GO" id="GO:0005686">
    <property type="term" value="C:U2 snRNP"/>
    <property type="evidence" value="ECO:0007669"/>
    <property type="project" value="TreeGrafter"/>
</dbReference>